<evidence type="ECO:0000313" key="4">
    <source>
        <dbReference type="EMBL" id="RIB06695.1"/>
    </source>
</evidence>
<dbReference type="PROSITE" id="PS00107">
    <property type="entry name" value="PROTEIN_KINASE_ATP"/>
    <property type="match status" value="1"/>
</dbReference>
<dbReference type="GO" id="GO:0005524">
    <property type="term" value="F:ATP binding"/>
    <property type="evidence" value="ECO:0007669"/>
    <property type="project" value="UniProtKB-UniRule"/>
</dbReference>
<evidence type="ECO:0000259" key="3">
    <source>
        <dbReference type="PROSITE" id="PS50011"/>
    </source>
</evidence>
<name>A0A397U8R8_9GLOM</name>
<dbReference type="AlphaFoldDB" id="A0A397U8R8"/>
<dbReference type="InterPro" id="IPR036910">
    <property type="entry name" value="HMG_box_dom_sf"/>
</dbReference>
<dbReference type="InterPro" id="IPR050122">
    <property type="entry name" value="RTK"/>
</dbReference>
<dbReference type="EMBL" id="QKWP01001774">
    <property type="protein sequence ID" value="RIB06695.1"/>
    <property type="molecule type" value="Genomic_DNA"/>
</dbReference>
<dbReference type="OrthoDB" id="346907at2759"/>
<dbReference type="Proteomes" id="UP000266673">
    <property type="component" value="Unassembled WGS sequence"/>
</dbReference>
<dbReference type="SUPFAM" id="SSF47095">
    <property type="entry name" value="HMG-box"/>
    <property type="match status" value="1"/>
</dbReference>
<evidence type="ECO:0000256" key="1">
    <source>
        <dbReference type="ARBA" id="ARBA00004167"/>
    </source>
</evidence>
<organism evidence="4 5">
    <name type="scientific">Gigaspora rosea</name>
    <dbReference type="NCBI Taxonomy" id="44941"/>
    <lineage>
        <taxon>Eukaryota</taxon>
        <taxon>Fungi</taxon>
        <taxon>Fungi incertae sedis</taxon>
        <taxon>Mucoromycota</taxon>
        <taxon>Glomeromycotina</taxon>
        <taxon>Glomeromycetes</taxon>
        <taxon>Diversisporales</taxon>
        <taxon>Gigasporaceae</taxon>
        <taxon>Gigaspora</taxon>
    </lineage>
</organism>
<dbReference type="Pfam" id="PF07714">
    <property type="entry name" value="PK_Tyr_Ser-Thr"/>
    <property type="match status" value="1"/>
</dbReference>
<dbReference type="STRING" id="44941.A0A397U8R8"/>
<dbReference type="PROSITE" id="PS50011">
    <property type="entry name" value="PROTEIN_KINASE_DOM"/>
    <property type="match status" value="1"/>
</dbReference>
<sequence length="358" mass="42294">MWSRFELDLDKRPLSHLLLFKQTLSQYVRTIPGDMNISSKTAAKLWRMLNKDQQTYFKKLTKKLIEAEIYRKSAYFIDIKRHNPLFWVFYYGGKRNRQPLEDKDLFHQESLQVPQYLKSSRKNDYNNLEDFNNANENQRNKVDELIQYGARIRDKDDTQSLSSENFNNHLRNNIKTYNYDDFTDLNQIGEGKFGDVYKAEWKNCKLTVALKQLKFMNGHDKNIFFKKIKQLKQVGFHPNITRIYGAIEDPVYGYCMAMQFANNGNLQEYLEHNVSKLQWIDKLSIAKDIACGLKFLHKSKIIHGNIHSKNILIHDGRAMIADFGYYSYDTSSKLDLNQYKMAAFIDPRALKNNLYKPD</sequence>
<dbReference type="PANTHER" id="PTHR24416:SF611">
    <property type="entry name" value="TYROSINE-PROTEIN KINASE TRANSMEMBRANE RECEPTOR ROR"/>
    <property type="match status" value="1"/>
</dbReference>
<dbReference type="Gene3D" id="1.10.510.10">
    <property type="entry name" value="Transferase(Phosphotransferase) domain 1"/>
    <property type="match status" value="1"/>
</dbReference>
<dbReference type="GO" id="GO:0007169">
    <property type="term" value="P:cell surface receptor protein tyrosine kinase signaling pathway"/>
    <property type="evidence" value="ECO:0007669"/>
    <property type="project" value="TreeGrafter"/>
</dbReference>
<comment type="caution">
    <text evidence="4">The sequence shown here is derived from an EMBL/GenBank/DDBJ whole genome shotgun (WGS) entry which is preliminary data.</text>
</comment>
<dbReference type="InterPro" id="IPR017441">
    <property type="entry name" value="Protein_kinase_ATP_BS"/>
</dbReference>
<dbReference type="InterPro" id="IPR001245">
    <property type="entry name" value="Ser-Thr/Tyr_kinase_cat_dom"/>
</dbReference>
<feature type="binding site" evidence="2">
    <location>
        <position position="211"/>
    </location>
    <ligand>
        <name>ATP</name>
        <dbReference type="ChEBI" id="CHEBI:30616"/>
    </ligand>
</feature>
<reference evidence="4 5" key="1">
    <citation type="submission" date="2018-06" db="EMBL/GenBank/DDBJ databases">
        <title>Comparative genomics reveals the genomic features of Rhizophagus irregularis, R. cerebriforme, R. diaphanum and Gigaspora rosea, and their symbiotic lifestyle signature.</title>
        <authorList>
            <person name="Morin E."/>
            <person name="San Clemente H."/>
            <person name="Chen E.C.H."/>
            <person name="De La Providencia I."/>
            <person name="Hainaut M."/>
            <person name="Kuo A."/>
            <person name="Kohler A."/>
            <person name="Murat C."/>
            <person name="Tang N."/>
            <person name="Roy S."/>
            <person name="Loubradou J."/>
            <person name="Henrissat B."/>
            <person name="Grigoriev I.V."/>
            <person name="Corradi N."/>
            <person name="Roux C."/>
            <person name="Martin F.M."/>
        </authorList>
    </citation>
    <scope>NUCLEOTIDE SEQUENCE [LARGE SCALE GENOMIC DNA]</scope>
    <source>
        <strain evidence="4 5">DAOM 194757</strain>
    </source>
</reference>
<dbReference type="InterPro" id="IPR000719">
    <property type="entry name" value="Prot_kinase_dom"/>
</dbReference>
<keyword evidence="4" id="KW-0808">Transferase</keyword>
<evidence type="ECO:0000256" key="2">
    <source>
        <dbReference type="PROSITE-ProRule" id="PRU10141"/>
    </source>
</evidence>
<accession>A0A397U8R8</accession>
<dbReference type="GO" id="GO:0004714">
    <property type="term" value="F:transmembrane receptor protein tyrosine kinase activity"/>
    <property type="evidence" value="ECO:0007669"/>
    <property type="project" value="TreeGrafter"/>
</dbReference>
<proteinExistence type="predicted"/>
<dbReference type="PANTHER" id="PTHR24416">
    <property type="entry name" value="TYROSINE-PROTEIN KINASE RECEPTOR"/>
    <property type="match status" value="1"/>
</dbReference>
<evidence type="ECO:0000313" key="5">
    <source>
        <dbReference type="Proteomes" id="UP000266673"/>
    </source>
</evidence>
<dbReference type="SUPFAM" id="SSF56112">
    <property type="entry name" value="Protein kinase-like (PK-like)"/>
    <property type="match status" value="1"/>
</dbReference>
<dbReference type="SMART" id="SM00220">
    <property type="entry name" value="S_TKc"/>
    <property type="match status" value="1"/>
</dbReference>
<gene>
    <name evidence="4" type="ORF">C2G38_2046594</name>
</gene>
<dbReference type="GO" id="GO:0043235">
    <property type="term" value="C:receptor complex"/>
    <property type="evidence" value="ECO:0007669"/>
    <property type="project" value="TreeGrafter"/>
</dbReference>
<comment type="subcellular location">
    <subcellularLocation>
        <location evidence="1">Membrane</location>
        <topology evidence="1">Single-pass membrane protein</topology>
    </subcellularLocation>
</comment>
<dbReference type="InterPro" id="IPR011009">
    <property type="entry name" value="Kinase-like_dom_sf"/>
</dbReference>
<protein>
    <submittedName>
        <fullName evidence="4">Kinase-like domain-containing protein</fullName>
    </submittedName>
</protein>
<keyword evidence="2" id="KW-0067">ATP-binding</keyword>
<feature type="domain" description="Protein kinase" evidence="3">
    <location>
        <begin position="182"/>
        <end position="358"/>
    </location>
</feature>
<dbReference type="GO" id="GO:0005886">
    <property type="term" value="C:plasma membrane"/>
    <property type="evidence" value="ECO:0007669"/>
    <property type="project" value="TreeGrafter"/>
</dbReference>
<keyword evidence="2" id="KW-0547">Nucleotide-binding</keyword>
<keyword evidence="4" id="KW-0418">Kinase</keyword>
<keyword evidence="5" id="KW-1185">Reference proteome</keyword>